<dbReference type="InterPro" id="IPR019546">
    <property type="entry name" value="TAT_signal_bac_arc"/>
</dbReference>
<keyword evidence="5" id="KW-0326">Glycosidase</keyword>
<dbReference type="Gene3D" id="3.40.50.720">
    <property type="entry name" value="NAD(P)-binding Rossmann-like Domain"/>
    <property type="match status" value="1"/>
</dbReference>
<evidence type="ECO:0000259" key="6">
    <source>
        <dbReference type="Pfam" id="PF01408"/>
    </source>
</evidence>
<name>A0A3B1C730_9ZZZZ</name>
<dbReference type="GO" id="GO:0000166">
    <property type="term" value="F:nucleotide binding"/>
    <property type="evidence" value="ECO:0007669"/>
    <property type="project" value="InterPro"/>
</dbReference>
<evidence type="ECO:0000256" key="1">
    <source>
        <dbReference type="ARBA" id="ARBA00001911"/>
    </source>
</evidence>
<dbReference type="GO" id="GO:0016798">
    <property type="term" value="F:hydrolase activity, acting on glycosyl bonds"/>
    <property type="evidence" value="ECO:0007669"/>
    <property type="project" value="UniProtKB-KW"/>
</dbReference>
<dbReference type="InterPro" id="IPR050463">
    <property type="entry name" value="Gfo/Idh/MocA_oxidrdct_glycsds"/>
</dbReference>
<dbReference type="PANTHER" id="PTHR43818:SF1">
    <property type="entry name" value="GLYCOSYL HYDROLASE FAMILY 109 PROTEIN"/>
    <property type="match status" value="1"/>
</dbReference>
<gene>
    <name evidence="8" type="ORF">MNBD_IGNAVI01-1757</name>
</gene>
<dbReference type="PROSITE" id="PS51318">
    <property type="entry name" value="TAT"/>
    <property type="match status" value="1"/>
</dbReference>
<dbReference type="AlphaFoldDB" id="A0A3B1C730"/>
<dbReference type="InterPro" id="IPR006311">
    <property type="entry name" value="TAT_signal"/>
</dbReference>
<evidence type="ECO:0000256" key="4">
    <source>
        <dbReference type="ARBA" id="ARBA00023027"/>
    </source>
</evidence>
<accession>A0A3B1C730</accession>
<feature type="domain" description="Gfo/Idh/MocA-like oxidoreductase N-terminal" evidence="6">
    <location>
        <begin position="44"/>
        <end position="170"/>
    </location>
</feature>
<dbReference type="Gene3D" id="3.30.360.10">
    <property type="entry name" value="Dihydrodipicolinate Reductase, domain 2"/>
    <property type="match status" value="1"/>
</dbReference>
<proteinExistence type="inferred from homology"/>
<dbReference type="PANTHER" id="PTHR43818">
    <property type="entry name" value="BCDNA.GH03377"/>
    <property type="match status" value="1"/>
</dbReference>
<dbReference type="InterPro" id="IPR049303">
    <property type="entry name" value="Glyco_hydro_109_C"/>
</dbReference>
<organism evidence="8">
    <name type="scientific">hydrothermal vent metagenome</name>
    <dbReference type="NCBI Taxonomy" id="652676"/>
    <lineage>
        <taxon>unclassified sequences</taxon>
        <taxon>metagenomes</taxon>
        <taxon>ecological metagenomes</taxon>
    </lineage>
</organism>
<protein>
    <submittedName>
        <fullName evidence="8">Oxidoreductase, Gfo/Idh/MocA family</fullName>
    </submittedName>
</protein>
<dbReference type="InterPro" id="IPR036291">
    <property type="entry name" value="NAD(P)-bd_dom_sf"/>
</dbReference>
<evidence type="ECO:0000256" key="3">
    <source>
        <dbReference type="ARBA" id="ARBA00022801"/>
    </source>
</evidence>
<dbReference type="SUPFAM" id="SSF51735">
    <property type="entry name" value="NAD(P)-binding Rossmann-fold domains"/>
    <property type="match status" value="1"/>
</dbReference>
<dbReference type="SUPFAM" id="SSF55347">
    <property type="entry name" value="Glyceraldehyde-3-phosphate dehydrogenase-like, C-terminal domain"/>
    <property type="match status" value="1"/>
</dbReference>
<comment type="cofactor">
    <cofactor evidence="1">
        <name>NAD(+)</name>
        <dbReference type="ChEBI" id="CHEBI:57540"/>
    </cofactor>
</comment>
<evidence type="ECO:0000256" key="5">
    <source>
        <dbReference type="ARBA" id="ARBA00023295"/>
    </source>
</evidence>
<dbReference type="EMBL" id="UOGD01000261">
    <property type="protein sequence ID" value="VAX23922.1"/>
    <property type="molecule type" value="Genomic_DNA"/>
</dbReference>
<feature type="domain" description="Glycosyl hydrolase 109 C-terminal" evidence="7">
    <location>
        <begin position="181"/>
        <end position="359"/>
    </location>
</feature>
<dbReference type="Pfam" id="PF21252">
    <property type="entry name" value="Glyco_hydro_109_C"/>
    <property type="match status" value="1"/>
</dbReference>
<keyword evidence="3" id="KW-0378">Hydrolase</keyword>
<comment type="similarity">
    <text evidence="2">Belongs to the Gfo/Idh/MocA family. Glycosyl hydrolase 109 subfamily.</text>
</comment>
<dbReference type="Pfam" id="PF01408">
    <property type="entry name" value="GFO_IDH_MocA"/>
    <property type="match status" value="1"/>
</dbReference>
<reference evidence="8" key="1">
    <citation type="submission" date="2018-06" db="EMBL/GenBank/DDBJ databases">
        <authorList>
            <person name="Zhirakovskaya E."/>
        </authorList>
    </citation>
    <scope>NUCLEOTIDE SEQUENCE</scope>
</reference>
<keyword evidence="4" id="KW-0520">NAD</keyword>
<dbReference type="NCBIfam" id="TIGR01409">
    <property type="entry name" value="TAT_signal_seq"/>
    <property type="match status" value="1"/>
</dbReference>
<evidence type="ECO:0000313" key="8">
    <source>
        <dbReference type="EMBL" id="VAX23922.1"/>
    </source>
</evidence>
<evidence type="ECO:0000259" key="7">
    <source>
        <dbReference type="Pfam" id="PF21252"/>
    </source>
</evidence>
<evidence type="ECO:0000256" key="2">
    <source>
        <dbReference type="ARBA" id="ARBA00009329"/>
    </source>
</evidence>
<sequence>MGSINRRKFIKTAAAAGAGIALAPNIISASPKVRFQRSKPGGKLNIAFIGVGGRGRSHLNNVSNYDDVEITAICDIDPEAITKAQKILREHSRKEAEVYTGDDYAFMELLKRDDVDGVIIATPWVWHTPMSVAAMRAGKFPGVEVSAANTIEECWDLVNTSEETGVPCMILENVCFAREALAVLKMVREGLFGEIVHATCGYQHDLREVKFNPGVEFGKGAKGEARWRTENSLKRNGDLYPTHGVGPVATWFDINRGNRFASITSVATKATGLHKYIIDNPLGGEDHPNAKLKWKLGDIVTSTIKTANGETIVVSHDTNLPRPYSWGFTLHGNSGVWGGQFEGRRIYIEGSSPKHEWETGETYDKYMKQYDHKMWKEEEAKAKGAGHGGIDYFTIKTFLESVRNETQPPIDVYDAAAWSAISPLSEASVASNGSPQIFPDFTRGRWMTNKRIFGLE</sequence>
<dbReference type="InterPro" id="IPR000683">
    <property type="entry name" value="Gfo/Idh/MocA-like_OxRdtase_N"/>
</dbReference>